<name>A0AAW0RQ36_9HYPO</name>
<reference evidence="1 2" key="1">
    <citation type="submission" date="2020-02" db="EMBL/GenBank/DDBJ databases">
        <title>Comparative genomics of the hypocrealean fungal genus Beauvera.</title>
        <authorList>
            <person name="Showalter D.N."/>
            <person name="Bushley K.E."/>
            <person name="Rehner S.A."/>
        </authorList>
    </citation>
    <scope>NUCLEOTIDE SEQUENCE [LARGE SCALE GENOMIC DNA]</scope>
    <source>
        <strain evidence="1 2">ARSEF4384</strain>
    </source>
</reference>
<dbReference type="Proteomes" id="UP001397290">
    <property type="component" value="Unassembled WGS sequence"/>
</dbReference>
<dbReference type="AlphaFoldDB" id="A0AAW0RQ36"/>
<gene>
    <name evidence="1" type="ORF">G3M48_006381</name>
</gene>
<protein>
    <recommendedName>
        <fullName evidence="3">Heterokaryon incompatibility domain-containing protein</fullName>
    </recommendedName>
</protein>
<accession>A0AAW0RQ36</accession>
<organism evidence="1 2">
    <name type="scientific">Beauveria asiatica</name>
    <dbReference type="NCBI Taxonomy" id="1069075"/>
    <lineage>
        <taxon>Eukaryota</taxon>
        <taxon>Fungi</taxon>
        <taxon>Dikarya</taxon>
        <taxon>Ascomycota</taxon>
        <taxon>Pezizomycotina</taxon>
        <taxon>Sordariomycetes</taxon>
        <taxon>Hypocreomycetidae</taxon>
        <taxon>Hypocreales</taxon>
        <taxon>Cordycipitaceae</taxon>
        <taxon>Beauveria</taxon>
    </lineage>
</organism>
<comment type="caution">
    <text evidence="1">The sequence shown here is derived from an EMBL/GenBank/DDBJ whole genome shotgun (WGS) entry which is preliminary data.</text>
</comment>
<evidence type="ECO:0000313" key="1">
    <source>
        <dbReference type="EMBL" id="KAK8144049.1"/>
    </source>
</evidence>
<keyword evidence="2" id="KW-1185">Reference proteome</keyword>
<proteinExistence type="predicted"/>
<dbReference type="EMBL" id="JAAHCF010000432">
    <property type="protein sequence ID" value="KAK8144049.1"/>
    <property type="molecule type" value="Genomic_DNA"/>
</dbReference>
<sequence>MALELAAAIEARQRLMLGRIWDPKGWSAPYHAVFVWPGQDEDDNEVQPPPAFVFTSAWFRDPGSETYDSNDINRHVSLEVCLEEATGRPGVKSNSLDCTRDAKALVTSPSFPCLSQRGRKEASPCHGNNDIINWLQLMRFIDLPIRCGLCRFALEDGEHIVVIHKNGQVSKKYKFVSTEIIDDESEIWYKPCKYGRNELDPADAVHRSCFNEAAPDTPNLHALIRNPVTTYSCEPPTEEERRRAYWYRAWFATTLSALFRCYPISSAPELLYMIAAHCVQNLAARSTVLLGLESMTSNSGKRTGTVDASKDIWVTKTCFEGYEYIKTLANERPLCGEAILLREENPDQAVVTVYVAEDHLGVRDIVFCGPGKLAAEERPGVWWRTIKGGESILWENDGWKLRRVTNIVCSNWVASKPTRWISRVYFLMSFQAKELKLASPYRSDIQPTSYSFCWNRHLQSIHAQTSNNTTASVYKNHPNSVVWLHVPICDKYISEIWLRKIRGQPCALVVRILQALATHILTNRIGSWSCRTARLMSSGHIRGGPGTSHATFDLTNKKVAVAFRFSIIIPWETFAHLPSQAKIRLQICRWP</sequence>
<evidence type="ECO:0000313" key="2">
    <source>
        <dbReference type="Proteomes" id="UP001397290"/>
    </source>
</evidence>
<evidence type="ECO:0008006" key="3">
    <source>
        <dbReference type="Google" id="ProtNLM"/>
    </source>
</evidence>